<reference evidence="1" key="1">
    <citation type="submission" date="2007-07" db="EMBL/GenBank/DDBJ databases">
        <title>PCAP assembly of the Caenorhabditis remanei genome.</title>
        <authorList>
            <consortium name="The Caenorhabditis remanei Sequencing Consortium"/>
            <person name="Wilson R.K."/>
        </authorList>
    </citation>
    <scope>NUCLEOTIDE SEQUENCE [LARGE SCALE GENOMIC DNA]</scope>
    <source>
        <strain evidence="1">PB4641</strain>
    </source>
</reference>
<name>E3NKH3_CAERE</name>
<sequence>MSYLMDVTKIRNLIFLEFSIFYVLESEVLGEDRAGATRSRSKSTETPIILMEKSRSVKKEDDEDMEIVEIRLEIDARLFWNAFWELPNENRKFWKEFEPICDKIKKLSEESKEKVLKVADIVKSSRVSWT</sequence>
<dbReference type="EMBL" id="DS268802">
    <property type="protein sequence ID" value="EFP02282.1"/>
    <property type="molecule type" value="Genomic_DNA"/>
</dbReference>
<proteinExistence type="predicted"/>
<keyword evidence="2" id="KW-1185">Reference proteome</keyword>
<evidence type="ECO:0000313" key="1">
    <source>
        <dbReference type="EMBL" id="EFP02282.1"/>
    </source>
</evidence>
<dbReference type="InParanoid" id="E3NKH3"/>
<gene>
    <name evidence="1" type="ORF">CRE_24847</name>
</gene>
<evidence type="ECO:0000313" key="2">
    <source>
        <dbReference type="Proteomes" id="UP000008281"/>
    </source>
</evidence>
<organism evidence="2">
    <name type="scientific">Caenorhabditis remanei</name>
    <name type="common">Caenorhabditis vulgaris</name>
    <dbReference type="NCBI Taxonomy" id="31234"/>
    <lineage>
        <taxon>Eukaryota</taxon>
        <taxon>Metazoa</taxon>
        <taxon>Ecdysozoa</taxon>
        <taxon>Nematoda</taxon>
        <taxon>Chromadorea</taxon>
        <taxon>Rhabditida</taxon>
        <taxon>Rhabditina</taxon>
        <taxon>Rhabditomorpha</taxon>
        <taxon>Rhabditoidea</taxon>
        <taxon>Rhabditidae</taxon>
        <taxon>Peloderinae</taxon>
        <taxon>Caenorhabditis</taxon>
    </lineage>
</organism>
<dbReference type="Proteomes" id="UP000008281">
    <property type="component" value="Unassembled WGS sequence"/>
</dbReference>
<accession>E3NKH3</accession>
<dbReference type="HOGENOM" id="CLU_1940066_0_0_1"/>
<protein>
    <submittedName>
        <fullName evidence="1">Uncharacterized protein</fullName>
    </submittedName>
</protein>
<dbReference type="AlphaFoldDB" id="E3NKH3"/>